<dbReference type="Pfam" id="PF07898">
    <property type="entry name" value="DUF1676"/>
    <property type="match status" value="1"/>
</dbReference>
<gene>
    <name evidence="3" type="ORF">L9F63_006357</name>
</gene>
<feature type="transmembrane region" description="Helical" evidence="1">
    <location>
        <begin position="192"/>
        <end position="212"/>
    </location>
</feature>
<keyword evidence="1" id="KW-1133">Transmembrane helix</keyword>
<organism evidence="3 4">
    <name type="scientific">Diploptera punctata</name>
    <name type="common">Pacific beetle cockroach</name>
    <dbReference type="NCBI Taxonomy" id="6984"/>
    <lineage>
        <taxon>Eukaryota</taxon>
        <taxon>Metazoa</taxon>
        <taxon>Ecdysozoa</taxon>
        <taxon>Arthropoda</taxon>
        <taxon>Hexapoda</taxon>
        <taxon>Insecta</taxon>
        <taxon>Pterygota</taxon>
        <taxon>Neoptera</taxon>
        <taxon>Polyneoptera</taxon>
        <taxon>Dictyoptera</taxon>
        <taxon>Blattodea</taxon>
        <taxon>Blaberoidea</taxon>
        <taxon>Blaberidae</taxon>
        <taxon>Diplopterinae</taxon>
        <taxon>Diploptera</taxon>
    </lineage>
</organism>
<sequence>MMVGINKWILIFAAIGITTAFPTNEETTQPQETSFIEDGIERAYRFIQSCGEKDMSLCLKMRALTFVDKALRKPGDVELYDGVSLLSTKDVYSRELNGRALSEDELDASLPKNAEEKDTQVENLLVDRVAKFLQSHTLQLKVPDSAINEVQRTLDEARGKKKKLKMLLPLLLLLKLKMAALIPVALGGLALLALKALLIGKLALLLAGLIGLQKLLGNKHNTQTYEVVAHPHYSHSSYGDEHGHGHYGRSLPLADSSDPHEIAYQAYAPEKKQE</sequence>
<comment type="caution">
    <text evidence="3">The sequence shown here is derived from an EMBL/GenBank/DDBJ whole genome shotgun (WGS) entry which is preliminary data.</text>
</comment>
<evidence type="ECO:0008006" key="5">
    <source>
        <dbReference type="Google" id="ProtNLM"/>
    </source>
</evidence>
<dbReference type="EMBL" id="JASPKZ010009377">
    <property type="protein sequence ID" value="KAJ9577077.1"/>
    <property type="molecule type" value="Genomic_DNA"/>
</dbReference>
<dbReference type="Proteomes" id="UP001233999">
    <property type="component" value="Unassembled WGS sequence"/>
</dbReference>
<dbReference type="PANTHER" id="PTHR21879:SF1">
    <property type="entry name" value="FI01546P"/>
    <property type="match status" value="1"/>
</dbReference>
<keyword evidence="1" id="KW-0472">Membrane</keyword>
<evidence type="ECO:0000256" key="1">
    <source>
        <dbReference type="SAM" id="Phobius"/>
    </source>
</evidence>
<accession>A0AAD8E5A6</accession>
<proteinExistence type="predicted"/>
<keyword evidence="2" id="KW-0732">Signal</keyword>
<dbReference type="AlphaFoldDB" id="A0AAD8E5A6"/>
<dbReference type="InterPro" id="IPR012464">
    <property type="entry name" value="DUF1676"/>
</dbReference>
<evidence type="ECO:0000256" key="2">
    <source>
        <dbReference type="SAM" id="SignalP"/>
    </source>
</evidence>
<keyword evidence="4" id="KW-1185">Reference proteome</keyword>
<reference evidence="3" key="2">
    <citation type="submission" date="2023-05" db="EMBL/GenBank/DDBJ databases">
        <authorList>
            <person name="Fouks B."/>
        </authorList>
    </citation>
    <scope>NUCLEOTIDE SEQUENCE</scope>
    <source>
        <strain evidence="3">Stay&amp;Tobe</strain>
        <tissue evidence="3">Testes</tissue>
    </source>
</reference>
<dbReference type="PANTHER" id="PTHR21879">
    <property type="entry name" value="FI03362P-RELATED-RELATED"/>
    <property type="match status" value="1"/>
</dbReference>
<dbReference type="GO" id="GO:0016020">
    <property type="term" value="C:membrane"/>
    <property type="evidence" value="ECO:0007669"/>
    <property type="project" value="TreeGrafter"/>
</dbReference>
<reference evidence="3" key="1">
    <citation type="journal article" date="2023" name="IScience">
        <title>Live-bearing cockroach genome reveals convergent evolutionary mechanisms linked to viviparity in insects and beyond.</title>
        <authorList>
            <person name="Fouks B."/>
            <person name="Harrison M.C."/>
            <person name="Mikhailova A.A."/>
            <person name="Marchal E."/>
            <person name="English S."/>
            <person name="Carruthers M."/>
            <person name="Jennings E.C."/>
            <person name="Chiamaka E.L."/>
            <person name="Frigard R.A."/>
            <person name="Pippel M."/>
            <person name="Attardo G.M."/>
            <person name="Benoit J.B."/>
            <person name="Bornberg-Bauer E."/>
            <person name="Tobe S.S."/>
        </authorList>
    </citation>
    <scope>NUCLEOTIDE SEQUENCE</scope>
    <source>
        <strain evidence="3">Stay&amp;Tobe</strain>
    </source>
</reference>
<feature type="transmembrane region" description="Helical" evidence="1">
    <location>
        <begin position="167"/>
        <end position="186"/>
    </location>
</feature>
<protein>
    <recommendedName>
        <fullName evidence="5">Osiris 9</fullName>
    </recommendedName>
</protein>
<evidence type="ECO:0000313" key="3">
    <source>
        <dbReference type="EMBL" id="KAJ9577077.1"/>
    </source>
</evidence>
<name>A0AAD8E5A6_DIPPU</name>
<evidence type="ECO:0000313" key="4">
    <source>
        <dbReference type="Proteomes" id="UP001233999"/>
    </source>
</evidence>
<feature type="chain" id="PRO_5041922121" description="Osiris 9" evidence="2">
    <location>
        <begin position="21"/>
        <end position="274"/>
    </location>
</feature>
<keyword evidence="1" id="KW-0812">Transmembrane</keyword>
<feature type="signal peptide" evidence="2">
    <location>
        <begin position="1"/>
        <end position="20"/>
    </location>
</feature>